<name>A0A556CAP0_BREAU</name>
<organism evidence="2 3">
    <name type="scientific">Brevibacterium aurantiacum</name>
    <dbReference type="NCBI Taxonomy" id="273384"/>
    <lineage>
        <taxon>Bacteria</taxon>
        <taxon>Bacillati</taxon>
        <taxon>Actinomycetota</taxon>
        <taxon>Actinomycetes</taxon>
        <taxon>Micrococcales</taxon>
        <taxon>Brevibacteriaceae</taxon>
        <taxon>Brevibacterium</taxon>
    </lineage>
</organism>
<dbReference type="RefSeq" id="WP_143923223.1">
    <property type="nucleotide sequence ID" value="NZ_VLTK01000008.1"/>
</dbReference>
<sequence length="144" mass="15640">MTTGCTRRCSMASMMPGWGATPQSSARAASLLDLVGVVAGGDEGLSEDLDADTVQLNHFWRDGTDHDLNLGRRQLLISTSRAFQRPAGSRREVLTAASTSWSGWLTKESRSSVSGRSRRQRSTGVRLVRSTGSSRRGPSGRHHR</sequence>
<feature type="compositionally biased region" description="Low complexity" evidence="1">
    <location>
        <begin position="122"/>
        <end position="137"/>
    </location>
</feature>
<dbReference type="EMBL" id="VLTK01000008">
    <property type="protein sequence ID" value="TSI14514.1"/>
    <property type="molecule type" value="Genomic_DNA"/>
</dbReference>
<comment type="caution">
    <text evidence="2">The sequence shown here is derived from an EMBL/GenBank/DDBJ whole genome shotgun (WGS) entry which is preliminary data.</text>
</comment>
<feature type="region of interest" description="Disordered" evidence="1">
    <location>
        <begin position="107"/>
        <end position="144"/>
    </location>
</feature>
<gene>
    <name evidence="2" type="ORF">FO013_14155</name>
</gene>
<proteinExistence type="predicted"/>
<reference evidence="2 3" key="1">
    <citation type="submission" date="2019-07" db="EMBL/GenBank/DDBJ databases">
        <title>Draft genome sequence of Brevibacterium aurantiacum XU54 isolated from Xinjiang China.</title>
        <authorList>
            <person name="Xu X."/>
        </authorList>
    </citation>
    <scope>NUCLEOTIDE SEQUENCE [LARGE SCALE GENOMIC DNA]</scope>
    <source>
        <strain evidence="2 3">XU54</strain>
    </source>
</reference>
<evidence type="ECO:0000313" key="2">
    <source>
        <dbReference type="EMBL" id="TSI14514.1"/>
    </source>
</evidence>
<dbReference type="Proteomes" id="UP000316406">
    <property type="component" value="Unassembled WGS sequence"/>
</dbReference>
<accession>A0A556CAP0</accession>
<evidence type="ECO:0000313" key="3">
    <source>
        <dbReference type="Proteomes" id="UP000316406"/>
    </source>
</evidence>
<dbReference type="AlphaFoldDB" id="A0A556CAP0"/>
<protein>
    <submittedName>
        <fullName evidence="2">Uncharacterized protein</fullName>
    </submittedName>
</protein>
<evidence type="ECO:0000256" key="1">
    <source>
        <dbReference type="SAM" id="MobiDB-lite"/>
    </source>
</evidence>
<keyword evidence="3" id="KW-1185">Reference proteome</keyword>